<keyword evidence="3" id="KW-1185">Reference proteome</keyword>
<feature type="non-terminal residue" evidence="2">
    <location>
        <position position="1"/>
    </location>
</feature>
<accession>A0A3M6T7J4</accession>
<feature type="coiled-coil region" evidence="1">
    <location>
        <begin position="149"/>
        <end position="176"/>
    </location>
</feature>
<proteinExistence type="predicted"/>
<dbReference type="AlphaFoldDB" id="A0A3M6T7J4"/>
<keyword evidence="1" id="KW-0175">Coiled coil</keyword>
<sequence>NKRYRYFHVPYDLSNNLPPVDFTVQNLGRVTSATLDPSRYWYLLLKEVCGVPLHKFFIRDIFKIFPEEIQCATTRELQPAKSSFGVVEMDRIPEVIHIVSTFSLVAGPLCNKKIRDELINSAGFMAIGVKNLSFGTKIGQDSEELVSLLAERSARINSLEVEVQELQVRISHLKLSTEASLDDSSLLNSPCCSSTPLSSSNSLCSSIDDTKNKPDLGTINKKRKVFQRCRKITAVLDDVSERYNEYIAAFLVNSFLYRTDGEREKVQGIISEVVDLISTKSKGSRNGLTKLLLPKTLANVFQSMCVPDWVLLVFKLQTRLPDTARQTLLNLTRLGKSGRTRDMPVLLTKNEIKALKKLVFSTVQKTFKIVKGQGCRFYALNVHLNSVLTWAIRKLHLHSCNSEDKEFNIEFNGCPLGVVSLKYESAFLAKLSKGKDQVAVGLAPIHFKNKSSESTQSNLKQLLKNLNNQKDVIK</sequence>
<comment type="caution">
    <text evidence="2">The sequence shown here is derived from an EMBL/GenBank/DDBJ whole genome shotgun (WGS) entry which is preliminary data.</text>
</comment>
<dbReference type="Proteomes" id="UP000275408">
    <property type="component" value="Unassembled WGS sequence"/>
</dbReference>
<reference evidence="2 3" key="1">
    <citation type="journal article" date="2018" name="Sci. Rep.">
        <title>Comparative analysis of the Pocillopora damicornis genome highlights role of immune system in coral evolution.</title>
        <authorList>
            <person name="Cunning R."/>
            <person name="Bay R.A."/>
            <person name="Gillette P."/>
            <person name="Baker A.C."/>
            <person name="Traylor-Knowles N."/>
        </authorList>
    </citation>
    <scope>NUCLEOTIDE SEQUENCE [LARGE SCALE GENOMIC DNA]</scope>
    <source>
        <strain evidence="2">RSMAS</strain>
        <tissue evidence="2">Whole animal</tissue>
    </source>
</reference>
<evidence type="ECO:0000256" key="1">
    <source>
        <dbReference type="SAM" id="Coils"/>
    </source>
</evidence>
<name>A0A3M6T7J4_POCDA</name>
<evidence type="ECO:0000313" key="2">
    <source>
        <dbReference type="EMBL" id="RMX37269.1"/>
    </source>
</evidence>
<organism evidence="2 3">
    <name type="scientific">Pocillopora damicornis</name>
    <name type="common">Cauliflower coral</name>
    <name type="synonym">Millepora damicornis</name>
    <dbReference type="NCBI Taxonomy" id="46731"/>
    <lineage>
        <taxon>Eukaryota</taxon>
        <taxon>Metazoa</taxon>
        <taxon>Cnidaria</taxon>
        <taxon>Anthozoa</taxon>
        <taxon>Hexacorallia</taxon>
        <taxon>Scleractinia</taxon>
        <taxon>Astrocoeniina</taxon>
        <taxon>Pocilloporidae</taxon>
        <taxon>Pocillopora</taxon>
    </lineage>
</organism>
<feature type="non-terminal residue" evidence="2">
    <location>
        <position position="474"/>
    </location>
</feature>
<dbReference type="EMBL" id="RCHS01004166">
    <property type="protein sequence ID" value="RMX37269.1"/>
    <property type="molecule type" value="Genomic_DNA"/>
</dbReference>
<protein>
    <submittedName>
        <fullName evidence="2">Uncharacterized protein</fullName>
    </submittedName>
</protein>
<evidence type="ECO:0000313" key="3">
    <source>
        <dbReference type="Proteomes" id="UP000275408"/>
    </source>
</evidence>
<gene>
    <name evidence="2" type="ORF">pdam_00023311</name>
</gene>